<dbReference type="SUPFAM" id="SSF56954">
    <property type="entry name" value="Outer membrane efflux proteins (OEP)"/>
    <property type="match status" value="1"/>
</dbReference>
<dbReference type="EMBL" id="LT670844">
    <property type="protein sequence ID" value="SHL21864.1"/>
    <property type="molecule type" value="Genomic_DNA"/>
</dbReference>
<dbReference type="AlphaFoldDB" id="A0A1M6YU53"/>
<organism evidence="2 3">
    <name type="scientific">Bradyrhizobium lablabi</name>
    <dbReference type="NCBI Taxonomy" id="722472"/>
    <lineage>
        <taxon>Bacteria</taxon>
        <taxon>Pseudomonadati</taxon>
        <taxon>Pseudomonadota</taxon>
        <taxon>Alphaproteobacteria</taxon>
        <taxon>Hyphomicrobiales</taxon>
        <taxon>Nitrobacteraceae</taxon>
        <taxon>Bradyrhizobium</taxon>
    </lineage>
</organism>
<evidence type="ECO:0000256" key="1">
    <source>
        <dbReference type="SAM" id="MobiDB-lite"/>
    </source>
</evidence>
<sequence length="328" mass="34240">MTSYKTPPQFCADVHAKLLIRNAGGVMISRTRYGRAALLTLAAGLCLVLPAHAQTVPADKNPDMPAAEAADPDAKDADIKDADINDLELDWSQLNVDASTLSASPASKARTAPKAGGNSEMSWSSNNKPNGAAGVSVKQPVSTFWDTRIGADMTVARQPSTMSELLAEKASNGGNDPQSGGSAWAAVTAPGVGSIWDKTAVEARVDPGQEQSKLGTSLSKSLPLGEQYSLTLQNGYNVTQQGIVPVPGIAAAHPVRNYQTEQSAKLSIGDSGTSFIAGQTLSTTDDKWLRKVGAEQKLFDGVSVSATVGETPQGVTNKSLTAGFKRSW</sequence>
<evidence type="ECO:0000313" key="2">
    <source>
        <dbReference type="EMBL" id="SHL21864.1"/>
    </source>
</evidence>
<name>A0A1M6YU53_9BRAD</name>
<protein>
    <submittedName>
        <fullName evidence="2">Uncharacterized protein</fullName>
    </submittedName>
</protein>
<reference evidence="2 3" key="1">
    <citation type="submission" date="2016-11" db="EMBL/GenBank/DDBJ databases">
        <authorList>
            <person name="Jaros S."/>
            <person name="Januszkiewicz K."/>
            <person name="Wedrychowicz H."/>
        </authorList>
    </citation>
    <scope>NUCLEOTIDE SEQUENCE [LARGE SCALE GENOMIC DNA]</scope>
    <source>
        <strain evidence="2 3">GAS499</strain>
    </source>
</reference>
<accession>A0A1M6YU53</accession>
<feature type="region of interest" description="Disordered" evidence="1">
    <location>
        <begin position="56"/>
        <end position="78"/>
    </location>
</feature>
<feature type="compositionally biased region" description="Polar residues" evidence="1">
    <location>
        <begin position="119"/>
        <end position="129"/>
    </location>
</feature>
<proteinExistence type="predicted"/>
<evidence type="ECO:0000313" key="3">
    <source>
        <dbReference type="Proteomes" id="UP000189935"/>
    </source>
</evidence>
<dbReference type="Proteomes" id="UP000189935">
    <property type="component" value="Chromosome I"/>
</dbReference>
<feature type="region of interest" description="Disordered" evidence="1">
    <location>
        <begin position="101"/>
        <end position="136"/>
    </location>
</feature>
<gene>
    <name evidence="2" type="ORF">SAMN05444159_5344</name>
</gene>